<evidence type="ECO:0000256" key="1">
    <source>
        <dbReference type="SAM" id="MobiDB-lite"/>
    </source>
</evidence>
<feature type="region of interest" description="Disordered" evidence="1">
    <location>
        <begin position="52"/>
        <end position="91"/>
    </location>
</feature>
<sequence length="91" mass="10182">MIILPHIPRFKTTRPYCTLFTLPLHETKDPLNIFINSEKQIASFAANPITRATDRSQNESLIQQKQVKVPPSPRTQPTALSSAPQLALSSE</sequence>
<name>A0AAV4MDF6_CAEEX</name>
<comment type="caution">
    <text evidence="2">The sequence shown here is derived from an EMBL/GenBank/DDBJ whole genome shotgun (WGS) entry which is preliminary data.</text>
</comment>
<evidence type="ECO:0000313" key="3">
    <source>
        <dbReference type="Proteomes" id="UP001054945"/>
    </source>
</evidence>
<accession>A0AAV4MDF6</accession>
<dbReference type="EMBL" id="BPLR01002095">
    <property type="protein sequence ID" value="GIX69933.1"/>
    <property type="molecule type" value="Genomic_DNA"/>
</dbReference>
<protein>
    <submittedName>
        <fullName evidence="2">Uncharacterized protein</fullName>
    </submittedName>
</protein>
<reference evidence="2 3" key="1">
    <citation type="submission" date="2021-06" db="EMBL/GenBank/DDBJ databases">
        <title>Caerostris extrusa draft genome.</title>
        <authorList>
            <person name="Kono N."/>
            <person name="Arakawa K."/>
        </authorList>
    </citation>
    <scope>NUCLEOTIDE SEQUENCE [LARGE SCALE GENOMIC DNA]</scope>
</reference>
<gene>
    <name evidence="2" type="ORF">CEXT_208271</name>
</gene>
<evidence type="ECO:0000313" key="2">
    <source>
        <dbReference type="EMBL" id="GIX69933.1"/>
    </source>
</evidence>
<proteinExistence type="predicted"/>
<dbReference type="AlphaFoldDB" id="A0AAV4MDF6"/>
<feature type="compositionally biased region" description="Low complexity" evidence="1">
    <location>
        <begin position="79"/>
        <end position="91"/>
    </location>
</feature>
<organism evidence="2 3">
    <name type="scientific">Caerostris extrusa</name>
    <name type="common">Bark spider</name>
    <name type="synonym">Caerostris bankana</name>
    <dbReference type="NCBI Taxonomy" id="172846"/>
    <lineage>
        <taxon>Eukaryota</taxon>
        <taxon>Metazoa</taxon>
        <taxon>Ecdysozoa</taxon>
        <taxon>Arthropoda</taxon>
        <taxon>Chelicerata</taxon>
        <taxon>Arachnida</taxon>
        <taxon>Araneae</taxon>
        <taxon>Araneomorphae</taxon>
        <taxon>Entelegynae</taxon>
        <taxon>Araneoidea</taxon>
        <taxon>Araneidae</taxon>
        <taxon>Caerostris</taxon>
    </lineage>
</organism>
<keyword evidence="3" id="KW-1185">Reference proteome</keyword>
<dbReference type="Proteomes" id="UP001054945">
    <property type="component" value="Unassembled WGS sequence"/>
</dbReference>